<protein>
    <recommendedName>
        <fullName evidence="2">histidine kinase</fullName>
        <ecNumber evidence="2">2.7.13.3</ecNumber>
    </recommendedName>
</protein>
<evidence type="ECO:0000256" key="3">
    <source>
        <dbReference type="ARBA" id="ARBA00022553"/>
    </source>
</evidence>
<dbReference type="Pfam" id="PF13426">
    <property type="entry name" value="PAS_9"/>
    <property type="match status" value="1"/>
</dbReference>
<dbReference type="Pfam" id="PF00512">
    <property type="entry name" value="HisKA"/>
    <property type="match status" value="1"/>
</dbReference>
<evidence type="ECO:0000256" key="1">
    <source>
        <dbReference type="ARBA" id="ARBA00000085"/>
    </source>
</evidence>
<dbReference type="PROSITE" id="PS50112">
    <property type="entry name" value="PAS"/>
    <property type="match status" value="1"/>
</dbReference>
<dbReference type="NCBIfam" id="TIGR00229">
    <property type="entry name" value="sensory_box"/>
    <property type="match status" value="1"/>
</dbReference>
<comment type="catalytic activity">
    <reaction evidence="1">
        <text>ATP + protein L-histidine = ADP + protein N-phospho-L-histidine.</text>
        <dbReference type="EC" id="2.7.13.3"/>
    </reaction>
</comment>
<dbReference type="Pfam" id="PF13596">
    <property type="entry name" value="PAS_10"/>
    <property type="match status" value="1"/>
</dbReference>
<evidence type="ECO:0000259" key="13">
    <source>
        <dbReference type="PROSITE" id="PS50113"/>
    </source>
</evidence>
<evidence type="ECO:0000259" key="12">
    <source>
        <dbReference type="PROSITE" id="PS50112"/>
    </source>
</evidence>
<feature type="region of interest" description="Disordered" evidence="10">
    <location>
        <begin position="1"/>
        <end position="20"/>
    </location>
</feature>
<dbReference type="AlphaFoldDB" id="A0A934J653"/>
<dbReference type="InterPro" id="IPR036097">
    <property type="entry name" value="HisK_dim/P_sf"/>
</dbReference>
<dbReference type="PANTHER" id="PTHR43065:SF34">
    <property type="entry name" value="SPORULATION KINASE A"/>
    <property type="match status" value="1"/>
</dbReference>
<keyword evidence="5" id="KW-0547">Nucleotide-binding</keyword>
<dbReference type="Gene3D" id="1.10.287.130">
    <property type="match status" value="1"/>
</dbReference>
<dbReference type="InterPro" id="IPR001610">
    <property type="entry name" value="PAC"/>
</dbReference>
<keyword evidence="3" id="KW-0597">Phosphoprotein</keyword>
<reference evidence="14" key="1">
    <citation type="submission" date="2020-12" db="EMBL/GenBank/DDBJ databases">
        <authorList>
            <person name="Huq M.A."/>
        </authorList>
    </citation>
    <scope>NUCLEOTIDE SEQUENCE</scope>
    <source>
        <strain evidence="14">MAHUQ-46</strain>
    </source>
</reference>
<evidence type="ECO:0000256" key="7">
    <source>
        <dbReference type="ARBA" id="ARBA00022840"/>
    </source>
</evidence>
<dbReference type="InterPro" id="IPR003661">
    <property type="entry name" value="HisK_dim/P_dom"/>
</dbReference>
<comment type="caution">
    <text evidence="14">The sequence shown here is derived from an EMBL/GenBank/DDBJ whole genome shotgun (WGS) entry which is preliminary data.</text>
</comment>
<keyword evidence="6" id="KW-0418">Kinase</keyword>
<dbReference type="SMART" id="SM00086">
    <property type="entry name" value="PAC"/>
    <property type="match status" value="1"/>
</dbReference>
<evidence type="ECO:0000256" key="10">
    <source>
        <dbReference type="SAM" id="MobiDB-lite"/>
    </source>
</evidence>
<dbReference type="InterPro" id="IPR003594">
    <property type="entry name" value="HATPase_dom"/>
</dbReference>
<feature type="domain" description="PAC" evidence="13">
    <location>
        <begin position="304"/>
        <end position="358"/>
    </location>
</feature>
<evidence type="ECO:0000313" key="14">
    <source>
        <dbReference type="EMBL" id="MBJ6363989.1"/>
    </source>
</evidence>
<evidence type="ECO:0000313" key="15">
    <source>
        <dbReference type="Proteomes" id="UP000640274"/>
    </source>
</evidence>
<dbReference type="PRINTS" id="PR00344">
    <property type="entry name" value="BCTRLSENSOR"/>
</dbReference>
<dbReference type="SUPFAM" id="SSF47384">
    <property type="entry name" value="Homodimeric domain of signal transducing histidine kinase"/>
    <property type="match status" value="1"/>
</dbReference>
<accession>A0A934J653</accession>
<dbReference type="RefSeq" id="WP_199021596.1">
    <property type="nucleotide sequence ID" value="NZ_JAELUP010000113.1"/>
</dbReference>
<evidence type="ECO:0000256" key="5">
    <source>
        <dbReference type="ARBA" id="ARBA00022741"/>
    </source>
</evidence>
<dbReference type="InterPro" id="IPR035965">
    <property type="entry name" value="PAS-like_dom_sf"/>
</dbReference>
<dbReference type="PANTHER" id="PTHR43065">
    <property type="entry name" value="SENSOR HISTIDINE KINASE"/>
    <property type="match status" value="1"/>
</dbReference>
<keyword evidence="9" id="KW-0175">Coiled coil</keyword>
<feature type="domain" description="Histidine kinase" evidence="11">
    <location>
        <begin position="495"/>
        <end position="698"/>
    </location>
</feature>
<dbReference type="SMART" id="SM00091">
    <property type="entry name" value="PAS"/>
    <property type="match status" value="2"/>
</dbReference>
<keyword evidence="7" id="KW-0067">ATP-binding</keyword>
<keyword evidence="8" id="KW-0902">Two-component regulatory system</keyword>
<organism evidence="14 15">
    <name type="scientific">Paenibacillus roseus</name>
    <dbReference type="NCBI Taxonomy" id="2798579"/>
    <lineage>
        <taxon>Bacteria</taxon>
        <taxon>Bacillati</taxon>
        <taxon>Bacillota</taxon>
        <taxon>Bacilli</taxon>
        <taxon>Bacillales</taxon>
        <taxon>Paenibacillaceae</taxon>
        <taxon>Paenibacillus</taxon>
    </lineage>
</organism>
<feature type="coiled-coil region" evidence="9">
    <location>
        <begin position="172"/>
        <end position="241"/>
    </location>
</feature>
<keyword evidence="4" id="KW-0808">Transferase</keyword>
<dbReference type="InterPro" id="IPR000014">
    <property type="entry name" value="PAS"/>
</dbReference>
<dbReference type="PROSITE" id="PS50113">
    <property type="entry name" value="PAC"/>
    <property type="match status" value="2"/>
</dbReference>
<evidence type="ECO:0000259" key="11">
    <source>
        <dbReference type="PROSITE" id="PS50109"/>
    </source>
</evidence>
<dbReference type="Pfam" id="PF02518">
    <property type="entry name" value="HATPase_c"/>
    <property type="match status" value="1"/>
</dbReference>
<dbReference type="CDD" id="cd00130">
    <property type="entry name" value="PAS"/>
    <property type="match status" value="1"/>
</dbReference>
<evidence type="ECO:0000256" key="4">
    <source>
        <dbReference type="ARBA" id="ARBA00022679"/>
    </source>
</evidence>
<dbReference type="SUPFAM" id="SSF55785">
    <property type="entry name" value="PYP-like sensor domain (PAS domain)"/>
    <property type="match status" value="2"/>
</dbReference>
<dbReference type="EMBL" id="JAELUP010000113">
    <property type="protein sequence ID" value="MBJ6363989.1"/>
    <property type="molecule type" value="Genomic_DNA"/>
</dbReference>
<dbReference type="Gene3D" id="3.30.565.10">
    <property type="entry name" value="Histidine kinase-like ATPase, C-terminal domain"/>
    <property type="match status" value="1"/>
</dbReference>
<evidence type="ECO:0000256" key="9">
    <source>
        <dbReference type="SAM" id="Coils"/>
    </source>
</evidence>
<evidence type="ECO:0000256" key="6">
    <source>
        <dbReference type="ARBA" id="ARBA00022777"/>
    </source>
</evidence>
<evidence type="ECO:0000256" key="2">
    <source>
        <dbReference type="ARBA" id="ARBA00012438"/>
    </source>
</evidence>
<evidence type="ECO:0000256" key="8">
    <source>
        <dbReference type="ARBA" id="ARBA00023012"/>
    </source>
</evidence>
<dbReference type="SMART" id="SM00387">
    <property type="entry name" value="HATPase_c"/>
    <property type="match status" value="1"/>
</dbReference>
<proteinExistence type="predicted"/>
<dbReference type="SMART" id="SM00388">
    <property type="entry name" value="HisKA"/>
    <property type="match status" value="1"/>
</dbReference>
<keyword evidence="15" id="KW-1185">Reference proteome</keyword>
<dbReference type="GO" id="GO:0005524">
    <property type="term" value="F:ATP binding"/>
    <property type="evidence" value="ECO:0007669"/>
    <property type="project" value="UniProtKB-KW"/>
</dbReference>
<dbReference type="InterPro" id="IPR000700">
    <property type="entry name" value="PAS-assoc_C"/>
</dbReference>
<feature type="domain" description="PAS" evidence="12">
    <location>
        <begin position="355"/>
        <end position="426"/>
    </location>
</feature>
<dbReference type="PROSITE" id="PS50109">
    <property type="entry name" value="HIS_KIN"/>
    <property type="match status" value="1"/>
</dbReference>
<dbReference type="Gene3D" id="3.30.450.20">
    <property type="entry name" value="PAS domain"/>
    <property type="match status" value="2"/>
</dbReference>
<name>A0A934J653_9BACL</name>
<dbReference type="CDD" id="cd00082">
    <property type="entry name" value="HisKA"/>
    <property type="match status" value="1"/>
</dbReference>
<sequence length="698" mass="79421">MSAEPIKFSGPSTEGGVMDNSMSAPLLDSMHLKPSEMLKKDDSLYGSLIDEYLPPCILVNMQNDIVHTSGHVSHFLSMPKGKISFNLFKMLSPQLSLVMQTALQRARKENAKVVFHNFNPEDGRENSLLHVTIQPVSNRNESGLIAIFFEVESESDLASTDRDFYRKASPRTRELEKELQLLQTKSQDIIEELESANEELLNYNQELQSSNEQLQAANEELLNVNLELQRKNHELTELNNDMDNFLFSTKIGTLFLDTDMRIRRFTPSATKLFHLINVDIGRPIHHITNQLKYQALFEDIEQVLSTSKTIEREIQSTGNRWYSMRILPYRTMENFIRGTVLTFVDITELKQAGKELEKLSYAIEQSPSMIMIMNIHGTIEYINPAFTKKTGHEIQDVLFRNVKDYLTENTASLSQVTEILHAIQNGKEWSGDLKNRRKQGDEWYWESCSILPIKNKDGEIIHYLKMSEDITEHKKTEELLRKSEMLSAVGELAAGIAHEIRNPLTALKGFVQLMKAQGGNEKYISIMLSEFTRIEHIINELLLLSKPKIINFQPQNLLLILNDVLLLIDTQAIMNQVHILTELEETLPLVNCVENQLKQVFINLLKNAIESMPDGGSICVTMKRLGDQSINIQIRDEGCGIPTDKLQRLGEPFFTTKEKGTGLGMMVSFNIIEGHKGKMLITSQENKGTTISIILPSI</sequence>
<feature type="domain" description="PAC" evidence="13">
    <location>
        <begin position="429"/>
        <end position="482"/>
    </location>
</feature>
<dbReference type="InterPro" id="IPR036890">
    <property type="entry name" value="HATPase_C_sf"/>
</dbReference>
<dbReference type="EC" id="2.7.13.3" evidence="2"/>
<dbReference type="InterPro" id="IPR005467">
    <property type="entry name" value="His_kinase_dom"/>
</dbReference>
<dbReference type="SUPFAM" id="SSF55874">
    <property type="entry name" value="ATPase domain of HSP90 chaperone/DNA topoisomerase II/histidine kinase"/>
    <property type="match status" value="1"/>
</dbReference>
<dbReference type="InterPro" id="IPR004358">
    <property type="entry name" value="Sig_transdc_His_kin-like_C"/>
</dbReference>
<dbReference type="Proteomes" id="UP000640274">
    <property type="component" value="Unassembled WGS sequence"/>
</dbReference>
<gene>
    <name evidence="14" type="ORF">JFN88_22490</name>
</gene>
<dbReference type="GO" id="GO:0000155">
    <property type="term" value="F:phosphorelay sensor kinase activity"/>
    <property type="evidence" value="ECO:0007669"/>
    <property type="project" value="InterPro"/>
</dbReference>